<protein>
    <recommendedName>
        <fullName evidence="3">NB-ARC domain-containing protein</fullName>
    </recommendedName>
</protein>
<dbReference type="Gramene" id="OMERI11G03620.4">
    <property type="protein sequence ID" value="OMERI11G03620.4"/>
    <property type="gene ID" value="OMERI11G03620"/>
</dbReference>
<dbReference type="PANTHER" id="PTHR33377">
    <property type="entry name" value="OS10G0134700 PROTEIN-RELATED"/>
    <property type="match status" value="1"/>
</dbReference>
<dbReference type="HOGENOM" id="CLU_001090_1_0_1"/>
<evidence type="ECO:0000313" key="2">
    <source>
        <dbReference type="Proteomes" id="UP000008021"/>
    </source>
</evidence>
<evidence type="ECO:0008006" key="3">
    <source>
        <dbReference type="Google" id="ProtNLM"/>
    </source>
</evidence>
<reference evidence="1" key="2">
    <citation type="submission" date="2018-05" db="EMBL/GenBank/DDBJ databases">
        <title>OmerRS3 (Oryza meridionalis Reference Sequence Version 3).</title>
        <authorList>
            <person name="Zhang J."/>
            <person name="Kudrna D."/>
            <person name="Lee S."/>
            <person name="Talag J."/>
            <person name="Welchert J."/>
            <person name="Wing R.A."/>
        </authorList>
    </citation>
    <scope>NUCLEOTIDE SEQUENCE [LARGE SCALE GENOMIC DNA]</scope>
    <source>
        <strain evidence="1">cv. OR44</strain>
    </source>
</reference>
<dbReference type="EnsemblPlants" id="OMERI11G03620.4">
    <property type="protein sequence ID" value="OMERI11G03620.4"/>
    <property type="gene ID" value="OMERI11G03620"/>
</dbReference>
<dbReference type="InterPro" id="IPR027417">
    <property type="entry name" value="P-loop_NTPase"/>
</dbReference>
<accession>A0A0E0F2U6</accession>
<dbReference type="SUPFAM" id="SSF52540">
    <property type="entry name" value="P-loop containing nucleoside triphosphate hydrolases"/>
    <property type="match status" value="4"/>
</dbReference>
<organism evidence="1">
    <name type="scientific">Oryza meridionalis</name>
    <dbReference type="NCBI Taxonomy" id="40149"/>
    <lineage>
        <taxon>Eukaryota</taxon>
        <taxon>Viridiplantae</taxon>
        <taxon>Streptophyta</taxon>
        <taxon>Embryophyta</taxon>
        <taxon>Tracheophyta</taxon>
        <taxon>Spermatophyta</taxon>
        <taxon>Magnoliopsida</taxon>
        <taxon>Liliopsida</taxon>
        <taxon>Poales</taxon>
        <taxon>Poaceae</taxon>
        <taxon>BOP clade</taxon>
        <taxon>Oryzoideae</taxon>
        <taxon>Oryzeae</taxon>
        <taxon>Oryzinae</taxon>
        <taxon>Oryza</taxon>
    </lineage>
</organism>
<reference evidence="1" key="1">
    <citation type="submission" date="2015-04" db="UniProtKB">
        <authorList>
            <consortium name="EnsemblPlants"/>
        </authorList>
    </citation>
    <scope>IDENTIFICATION</scope>
</reference>
<dbReference type="Proteomes" id="UP000008021">
    <property type="component" value="Chromosome 11"/>
</dbReference>
<keyword evidence="2" id="KW-1185">Reference proteome</keyword>
<dbReference type="PANTHER" id="PTHR33377:SF66">
    <property type="entry name" value="EXPRESSED PROTEIN"/>
    <property type="match status" value="1"/>
</dbReference>
<proteinExistence type="predicted"/>
<name>A0A0E0F2U6_9ORYZ</name>
<sequence>MEILISAVASDLISRFISSVTQNYRSHIHKEDDRRRLERILLRMHSVVEEAGGRHITNQGMILQLKGLVEGFYLGYYMLDKIKFQPPEYEVSHEIQSFALSACNSAKRFRFADAISKRTPVAFGSRSRTNLKDVVDGLETKIADMREFVILLGSHPRLPRQPYSTYLYIDNCMFGRRIEKEQVINFLLCNDPDDPSVSILPILGPPRMGKKTLVQHACLDERVRDCFSHIFFFKEDDLKTGGLSLNSKASEGKYLFVIEFIWDVDEAAWTKFQSYLQNMTGIGIKVVVIGTTEDIAKFGTTQPIRVKRLSEEEFWYYFKALAFGSMDPDEHPKLASLAMQLSTEMNGSFLGATIYGELLRANPNTQFWKRILLFLRELARKQLTSSGLHPEDLFERNIPVDMSRLAVVDGQVQGCLVYDLRAAGPAEGELPKLTSIEMLLGGDIPAEDKFDALVWRSRIPPYCNYIATYEKRKPRRMVGKRNTELGVMASFAHLPRSPPPSLVVVLQELRVTASFAHRQRPPPPSLVVGLQELRDAASFTLRPMVAAAISPPPRVTWRQIRSPSGWRPPDLDALLPLRPDASVRQKPDHFANSHFDLQQSSGDLISRFISSVAQNYRNHIRKEDDRSRLERILLRMHCVVEEAEGRHITNQGMLLQLKGFIEGFYLGYFMLDKIKFQPPEEESIEDEVSHEIQSFALSACNSRKRFRFADAIRKHTPIAFGSRSRTNLKDVVDGLETKIADMREFVILLGSHPRLPRQPYSTYLYIDNCMFGRRIEKEQVINFLLCNDPHDPYVSILPIIGPPRIGKKTLVQHACLDERVRNCFSHIFFFKEDDLRTGELSLNSKASQGKYLFVIEFIWDVHEAAWTKFQSYLQNMPGTGIKVVVIGTTEDIAKFGTTQPIRSKRKSTQKSDGSVIDRRWCGEEEKMAGEEGGWWCELAAAAEATRFKVNLSAGSSLRYNNITATTQARKMIRILLRMHSVVEEAEGRHITNQGMLLQLKGLIEGFYHGYHMLDKVTFQPPEEESIKDEVIHEINSSALITSNSAKRFRFADALRKHTPISFASRSTTNLKGVVEDLETKIADMREFVMLLGSYPRLPRQPYSTYLFMDKCMFGRRVEKEKEKVIDFLLCSDLPDTYVSILPIIGPHRIGKKTLVQHACQDDRVKSCFSHIFFFKEDDLKMGELSLNSKASPGKYLFVIEFICDHGPNSNHILQNMPSTEFKVVIIGRTEDVTKFGTTQPIKMKRLSEEEYWYYFKALSFGSMNPDEHPKLASLGMQLATEMNGSFLGANILGELLRANPNTQFWQSILLSLRGFVQKNLCCFGVHPEDLLERNTPVDFTRMAFLGAQVHGCLVYDLRVAGPAQSQLPKLTSREVLLGGNIPVEQKFDVLLLLRNRNHGTWLGRGIPSTTEKTQAQILIWGRTLQIKKLYLASDLVSRFISYLVHKSEKQHTTTEQDLERLKSVLLRIYTIVEEAEARQIRNRGMILQLKGLMEGMFLGYYVLDSFQFQCVEEEGVDEDHQVSCKRLRFSTCTRSTSLLSLRTENTPVLKNVIESLETKICDVRELVVLLASCPRLPQQPYCTYLLMEKSLFGRHVEKEQVIDFILHDDQNLAVLPIIGPHRIGKRTLVHHACQDERVRGRFLNIVFFHGDDLGNISLMPSTKYLCIVEFSWDVDAEAWKIFRSSMKKAAISGSKVIIIGRTDEIAKWGTTPAIRLNRLSPEMYWYYFKALSFGSMNPDDHPKLASLGMLLATELQGSFLGANILGHILRGNPSAEIWSGFLMSLRRMSRKRLSIFKEHPPEKNHPSHTAEVAFMNYRGCMLYDLREAGHFQSDIPRLTPAGVELEGKIPCDLGFDVLVWRSQIPPFCNYIATFLQPKPRRIVRRNKNPLAVSITYQS</sequence>
<evidence type="ECO:0000313" key="1">
    <source>
        <dbReference type="EnsemblPlants" id="OMERI11G03620.4"/>
    </source>
</evidence>